<reference evidence="2 3" key="1">
    <citation type="submission" date="2020-12" db="EMBL/GenBank/DDBJ databases">
        <title>A novel species.</title>
        <authorList>
            <person name="Li K."/>
        </authorList>
    </citation>
    <scope>NUCLEOTIDE SEQUENCE [LARGE SCALE GENOMIC DNA]</scope>
    <source>
        <strain evidence="2 3">ZYC-3</strain>
    </source>
</reference>
<protein>
    <submittedName>
        <fullName evidence="2">Uncharacterized protein</fullName>
    </submittedName>
</protein>
<proteinExistence type="predicted"/>
<feature type="compositionally biased region" description="Basic and acidic residues" evidence="1">
    <location>
        <begin position="191"/>
        <end position="217"/>
    </location>
</feature>
<keyword evidence="3" id="KW-1185">Reference proteome</keyword>
<dbReference type="EMBL" id="CP066831">
    <property type="protein sequence ID" value="QQM38504.1"/>
    <property type="molecule type" value="Genomic_DNA"/>
</dbReference>
<name>A0A7T7I007_9ACTN</name>
<dbReference type="Proteomes" id="UP000595636">
    <property type="component" value="Chromosome"/>
</dbReference>
<gene>
    <name evidence="2" type="ORF">JEQ17_02805</name>
</gene>
<feature type="compositionally biased region" description="Basic and acidic residues" evidence="1">
    <location>
        <begin position="145"/>
        <end position="157"/>
    </location>
</feature>
<accession>A0A7T7I007</accession>
<feature type="compositionally biased region" description="Basic and acidic residues" evidence="1">
    <location>
        <begin position="251"/>
        <end position="271"/>
    </location>
</feature>
<feature type="region of interest" description="Disordered" evidence="1">
    <location>
        <begin position="124"/>
        <end position="217"/>
    </location>
</feature>
<sequence>MVLVNRLVDSDGLRDALEIEEGSDLALAVPDEMYRDVILPDGRGLAAGFHRIDVAVVKKNFACGAWLHVPPSAPVRDSRPEPVIWGHSPAHTAMREFVVPALGVAHVAAAVVSHGQTLREWALTGPDTGVSYGGGDGDFGGPDEMDARDGDSTDGHHTGRQQPSSHHGSAHLGSGHHGNGHCGTPWLPGPHHADVHHTAPHPGDLHHPDSLDTGPHHQDVQYADAQHAEVHPPAPYHGDPYHQDPYNPDSYHPDPHHDDPGYHDPAYYHDLGHHFHQGGH</sequence>
<feature type="compositionally biased region" description="Gly residues" evidence="1">
    <location>
        <begin position="131"/>
        <end position="140"/>
    </location>
</feature>
<evidence type="ECO:0000256" key="1">
    <source>
        <dbReference type="SAM" id="MobiDB-lite"/>
    </source>
</evidence>
<evidence type="ECO:0000313" key="3">
    <source>
        <dbReference type="Proteomes" id="UP000595636"/>
    </source>
</evidence>
<feature type="compositionally biased region" description="Low complexity" evidence="1">
    <location>
        <begin position="164"/>
        <end position="173"/>
    </location>
</feature>
<dbReference type="KEGG" id="slf:JEQ17_02805"/>
<organism evidence="2 3">
    <name type="scientific">Streptomyces liliifuscus</name>
    <dbReference type="NCBI Taxonomy" id="2797636"/>
    <lineage>
        <taxon>Bacteria</taxon>
        <taxon>Bacillati</taxon>
        <taxon>Actinomycetota</taxon>
        <taxon>Actinomycetes</taxon>
        <taxon>Kitasatosporales</taxon>
        <taxon>Streptomycetaceae</taxon>
        <taxon>Streptomyces</taxon>
    </lineage>
</organism>
<dbReference type="RefSeq" id="WP_200393671.1">
    <property type="nucleotide sequence ID" value="NZ_CP066831.1"/>
</dbReference>
<feature type="region of interest" description="Disordered" evidence="1">
    <location>
        <begin position="230"/>
        <end position="271"/>
    </location>
</feature>
<dbReference type="AlphaFoldDB" id="A0A7T7I007"/>
<evidence type="ECO:0000313" key="2">
    <source>
        <dbReference type="EMBL" id="QQM38504.1"/>
    </source>
</evidence>